<evidence type="ECO:0000313" key="11">
    <source>
        <dbReference type="EMBL" id="MEQ2286020.1"/>
    </source>
</evidence>
<dbReference type="Gene3D" id="1.10.630.10">
    <property type="entry name" value="Cytochrome P450"/>
    <property type="match status" value="1"/>
</dbReference>
<evidence type="ECO:0000256" key="10">
    <source>
        <dbReference type="ARBA" id="ARBA00045141"/>
    </source>
</evidence>
<keyword evidence="6" id="KW-0444">Lipid biosynthesis</keyword>
<dbReference type="InterPro" id="IPR036396">
    <property type="entry name" value="Cyt_P450_sf"/>
</dbReference>
<evidence type="ECO:0000256" key="4">
    <source>
        <dbReference type="ARBA" id="ARBA00012204"/>
    </source>
</evidence>
<dbReference type="SUPFAM" id="SSF48264">
    <property type="entry name" value="Cytochrome P450"/>
    <property type="match status" value="1"/>
</dbReference>
<keyword evidence="7" id="KW-0479">Metal-binding</keyword>
<dbReference type="InterPro" id="IPR002403">
    <property type="entry name" value="Cyt_P450_E_grp-IV"/>
</dbReference>
<evidence type="ECO:0000256" key="8">
    <source>
        <dbReference type="ARBA" id="ARBA00023004"/>
    </source>
</evidence>
<proteinExistence type="inferred from homology"/>
<gene>
    <name evidence="11" type="ORF">AMECASPLE_037911</name>
</gene>
<reference evidence="11 12" key="1">
    <citation type="submission" date="2021-06" db="EMBL/GenBank/DDBJ databases">
        <authorList>
            <person name="Palmer J.M."/>
        </authorList>
    </citation>
    <scope>NUCLEOTIDE SEQUENCE [LARGE SCALE GENOMIC DNA]</scope>
    <source>
        <strain evidence="11 12">AS_MEX2019</strain>
        <tissue evidence="11">Muscle</tissue>
    </source>
</reference>
<comment type="similarity">
    <text evidence="3">Belongs to the cytochrome P450 family.</text>
</comment>
<evidence type="ECO:0000256" key="7">
    <source>
        <dbReference type="ARBA" id="ARBA00022723"/>
    </source>
</evidence>
<evidence type="ECO:0000256" key="2">
    <source>
        <dbReference type="ARBA" id="ARBA00004389"/>
    </source>
</evidence>
<feature type="non-terminal residue" evidence="11">
    <location>
        <position position="137"/>
    </location>
</feature>
<comment type="catalytic activity">
    <reaction evidence="1">
        <text>prostaglandin H2 = prostaglandin I2</text>
        <dbReference type="Rhea" id="RHEA:23580"/>
        <dbReference type="ChEBI" id="CHEBI:57403"/>
        <dbReference type="ChEBI" id="CHEBI:57405"/>
        <dbReference type="EC" id="5.3.99.4"/>
    </reaction>
    <physiologicalReaction direction="left-to-right" evidence="1">
        <dbReference type="Rhea" id="RHEA:23581"/>
    </physiologicalReaction>
</comment>
<dbReference type="Proteomes" id="UP001469553">
    <property type="component" value="Unassembled WGS sequence"/>
</dbReference>
<sequence length="137" mass="15512">MCRGKNNSSLNPQQLLSDSAQCNAGPAAFWVLGFLLTHPEAMEAVKSEIRCLPSLQDTSLQRHPWNLLEAISTPVFDSVLSETLRLTAAVMIRREVVQDKILRMANGKEYHLRHGDRMCLFPFLSPQMDPQIHEEPE</sequence>
<accession>A0ABV0XX19</accession>
<evidence type="ECO:0000256" key="3">
    <source>
        <dbReference type="ARBA" id="ARBA00010617"/>
    </source>
</evidence>
<evidence type="ECO:0000313" key="12">
    <source>
        <dbReference type="Proteomes" id="UP001469553"/>
    </source>
</evidence>
<dbReference type="EMBL" id="JAHRIP010016077">
    <property type="protein sequence ID" value="MEQ2286020.1"/>
    <property type="molecule type" value="Genomic_DNA"/>
</dbReference>
<keyword evidence="6" id="KW-0443">Lipid metabolism</keyword>
<name>A0ABV0XX19_9TELE</name>
<evidence type="ECO:0000256" key="5">
    <source>
        <dbReference type="ARBA" id="ARBA00017409"/>
    </source>
</evidence>
<comment type="caution">
    <text evidence="11">The sequence shown here is derived from an EMBL/GenBank/DDBJ whole genome shotgun (WGS) entry which is preliminary data.</text>
</comment>
<evidence type="ECO:0000256" key="1">
    <source>
        <dbReference type="ARBA" id="ARBA00000463"/>
    </source>
</evidence>
<evidence type="ECO:0000256" key="6">
    <source>
        <dbReference type="ARBA" id="ARBA00022516"/>
    </source>
</evidence>
<dbReference type="EC" id="5.3.99.4" evidence="4"/>
<dbReference type="PANTHER" id="PTHR24306">
    <property type="match status" value="1"/>
</dbReference>
<keyword evidence="12" id="KW-1185">Reference proteome</keyword>
<dbReference type="InterPro" id="IPR001128">
    <property type="entry name" value="Cyt_P450"/>
</dbReference>
<evidence type="ECO:0000256" key="9">
    <source>
        <dbReference type="ARBA" id="ARBA00031205"/>
    </source>
</evidence>
<comment type="subcellular location">
    <subcellularLocation>
        <location evidence="2">Endoplasmic reticulum membrane</location>
        <topology evidence="2">Single-pass membrane protein</topology>
    </subcellularLocation>
</comment>
<keyword evidence="8" id="KW-0408">Iron</keyword>
<dbReference type="PANTHER" id="PTHR24306:SF4">
    <property type="entry name" value="PROSTACYCLIN SYNTHASE"/>
    <property type="match status" value="1"/>
</dbReference>
<dbReference type="PRINTS" id="PR00465">
    <property type="entry name" value="EP450IV"/>
</dbReference>
<comment type="function">
    <text evidence="10">Catalyzes the biosynthesis and metabolism of eicosanoids. Catalyzes the isomerization of prostaglandin H2 to prostacyclin (= prostaglandin I2), a potent mediator of vasodilation and inhibitor of platelet aggregation. Additionally, displays dehydratase activity, toward hydroperoxyeicosatetraenoates (HPETEs), especially toward (15S)-hydroperoxy-(5Z,8Z,11Z,13E)-eicosatetraenoate (15(S)-HPETE).</text>
</comment>
<dbReference type="Pfam" id="PF00067">
    <property type="entry name" value="p450"/>
    <property type="match status" value="1"/>
</dbReference>
<organism evidence="11 12">
    <name type="scientific">Ameca splendens</name>
    <dbReference type="NCBI Taxonomy" id="208324"/>
    <lineage>
        <taxon>Eukaryota</taxon>
        <taxon>Metazoa</taxon>
        <taxon>Chordata</taxon>
        <taxon>Craniata</taxon>
        <taxon>Vertebrata</taxon>
        <taxon>Euteleostomi</taxon>
        <taxon>Actinopterygii</taxon>
        <taxon>Neopterygii</taxon>
        <taxon>Teleostei</taxon>
        <taxon>Neoteleostei</taxon>
        <taxon>Acanthomorphata</taxon>
        <taxon>Ovalentaria</taxon>
        <taxon>Atherinomorphae</taxon>
        <taxon>Cyprinodontiformes</taxon>
        <taxon>Goodeidae</taxon>
        <taxon>Ameca</taxon>
    </lineage>
</organism>
<protein>
    <recommendedName>
        <fullName evidence="5">Prostacyclin synthase</fullName>
        <ecNumber evidence="4">5.3.99.4</ecNumber>
    </recommendedName>
    <alternativeName>
        <fullName evidence="9">Prostaglandin I2 synthase</fullName>
    </alternativeName>
</protein>